<dbReference type="RefSeq" id="WP_204601441.1">
    <property type="nucleotide sequence ID" value="NZ_JBHSED010000040.1"/>
</dbReference>
<evidence type="ECO:0000313" key="1">
    <source>
        <dbReference type="EMBL" id="MFC4305876.1"/>
    </source>
</evidence>
<comment type="caution">
    <text evidence="1">The sequence shown here is derived from an EMBL/GenBank/DDBJ whole genome shotgun (WGS) entry which is preliminary data.</text>
</comment>
<evidence type="ECO:0008006" key="3">
    <source>
        <dbReference type="Google" id="ProtNLM"/>
    </source>
</evidence>
<dbReference type="Proteomes" id="UP001595755">
    <property type="component" value="Unassembled WGS sequence"/>
</dbReference>
<name>A0ABV8SEB4_9BACL</name>
<dbReference type="EMBL" id="JBHSED010000040">
    <property type="protein sequence ID" value="MFC4305876.1"/>
    <property type="molecule type" value="Genomic_DNA"/>
</dbReference>
<organism evidence="1 2">
    <name type="scientific">Cohnella boryungensis</name>
    <dbReference type="NCBI Taxonomy" id="768479"/>
    <lineage>
        <taxon>Bacteria</taxon>
        <taxon>Bacillati</taxon>
        <taxon>Bacillota</taxon>
        <taxon>Bacilli</taxon>
        <taxon>Bacillales</taxon>
        <taxon>Paenibacillaceae</taxon>
        <taxon>Cohnella</taxon>
    </lineage>
</organism>
<reference evidence="2" key="1">
    <citation type="journal article" date="2019" name="Int. J. Syst. Evol. Microbiol.">
        <title>The Global Catalogue of Microorganisms (GCM) 10K type strain sequencing project: providing services to taxonomists for standard genome sequencing and annotation.</title>
        <authorList>
            <consortium name="The Broad Institute Genomics Platform"/>
            <consortium name="The Broad Institute Genome Sequencing Center for Infectious Disease"/>
            <person name="Wu L."/>
            <person name="Ma J."/>
        </authorList>
    </citation>
    <scope>NUCLEOTIDE SEQUENCE [LARGE SCALE GENOMIC DNA]</scope>
    <source>
        <strain evidence="2">CGMCC 4.1641</strain>
    </source>
</reference>
<accession>A0ABV8SEB4</accession>
<protein>
    <recommendedName>
        <fullName evidence="3">Butirosin biosynthesis protein H N-terminal domain-containing protein</fullName>
    </recommendedName>
</protein>
<proteinExistence type="predicted"/>
<keyword evidence="2" id="KW-1185">Reference proteome</keyword>
<sequence>MVKLEITPYNRNWLDCYLNNLIAILMTRNAKYEQLIGYVSSRFEMPLPAAGKLTDEEYTGYRGAGAYLPHIRKGISEALLQRYLDSEEIAITPDTDIIGTVKELLRDGRYCFVRVNRYYYPGCYDYMTQRLIHPSFIYGYDDEAQKLLLIEDYIQVGRFERYEISYNDFLIAYRSIEPEERFALAVSASEAEFEAPLELLKANIDAQLTDEEASDDHFVYYKGVGGIRRFREHFFESIAGVTDVSTNVFNRVSTLVFYPDRNRMLIRDLRAAGLLDSGDGEQLASGFDDLYRLWGGIRAKILQYYMRDNKPDLHSYFANVDASLRECEAERELLERLRKKLG</sequence>
<evidence type="ECO:0000313" key="2">
    <source>
        <dbReference type="Proteomes" id="UP001595755"/>
    </source>
</evidence>
<gene>
    <name evidence="1" type="ORF">ACFO1S_20810</name>
</gene>